<dbReference type="InterPro" id="IPR013120">
    <property type="entry name" value="FAR_NAD-bd"/>
</dbReference>
<dbReference type="OrthoDB" id="429813at2759"/>
<dbReference type="PANTHER" id="PTHR11011">
    <property type="entry name" value="MALE STERILITY PROTEIN 2-RELATED"/>
    <property type="match status" value="1"/>
</dbReference>
<accession>A0A8K0D179</accession>
<dbReference type="SUPFAM" id="SSF51735">
    <property type="entry name" value="NAD(P)-binding Rossmann-fold domains"/>
    <property type="match status" value="1"/>
</dbReference>
<dbReference type="GO" id="GO:0035336">
    <property type="term" value="P:long-chain fatty-acyl-CoA metabolic process"/>
    <property type="evidence" value="ECO:0007669"/>
    <property type="project" value="TreeGrafter"/>
</dbReference>
<evidence type="ECO:0000256" key="1">
    <source>
        <dbReference type="ARBA" id="ARBA00005928"/>
    </source>
</evidence>
<name>A0A8K0D179_IGNLU</name>
<sequence length="297" mass="34111">MKNCPNTYTYSKALAEGIVSEEMNNLPICIMRPSIVVPIWKDPLPGWTDNLYGPTGLLIAAGKGILRSMFCDPQGFADFVPADIVANAFICVAWYFLQNRDVQIYNLTSTAEIRVTWGEIIDMGKKIAAKDMPFNWVVWYPGGSIKTSRLLHEICAIFLHYIPAIFLDSLIVLTGNKPVLWKVHQKIRGGSELLEYYVHRKWEFSSDNGQATRKVFNENEKKIYPLDKTGLDIYNYFYNATHGARLYLLKESDETLPTARRHMNVMWAVDRICKVLLLFGLLYFLFTYVFKPALEIQ</sequence>
<dbReference type="CDD" id="cd09071">
    <property type="entry name" value="FAR_C"/>
    <property type="match status" value="1"/>
</dbReference>
<evidence type="ECO:0000256" key="2">
    <source>
        <dbReference type="ARBA" id="ARBA00022516"/>
    </source>
</evidence>
<comment type="similarity">
    <text evidence="1 4">Belongs to the fatty acyl-CoA reductase family.</text>
</comment>
<gene>
    <name evidence="7" type="ORF">ILUMI_08676</name>
</gene>
<keyword evidence="4" id="KW-0521">NADP</keyword>
<dbReference type="Pfam" id="PF07993">
    <property type="entry name" value="NAD_binding_4"/>
    <property type="match status" value="1"/>
</dbReference>
<organism evidence="7 8">
    <name type="scientific">Ignelater luminosus</name>
    <name type="common">Cucubano</name>
    <name type="synonym">Pyrophorus luminosus</name>
    <dbReference type="NCBI Taxonomy" id="2038154"/>
    <lineage>
        <taxon>Eukaryota</taxon>
        <taxon>Metazoa</taxon>
        <taxon>Ecdysozoa</taxon>
        <taxon>Arthropoda</taxon>
        <taxon>Hexapoda</taxon>
        <taxon>Insecta</taxon>
        <taxon>Pterygota</taxon>
        <taxon>Neoptera</taxon>
        <taxon>Endopterygota</taxon>
        <taxon>Coleoptera</taxon>
        <taxon>Polyphaga</taxon>
        <taxon>Elateriformia</taxon>
        <taxon>Elateroidea</taxon>
        <taxon>Elateridae</taxon>
        <taxon>Agrypninae</taxon>
        <taxon>Pyrophorini</taxon>
        <taxon>Ignelater</taxon>
    </lineage>
</organism>
<dbReference type="GO" id="GO:0102965">
    <property type="term" value="F:alcohol-forming long-chain fatty acyl-CoA reductase activity"/>
    <property type="evidence" value="ECO:0007669"/>
    <property type="project" value="UniProtKB-EC"/>
</dbReference>
<feature type="domain" description="Fatty acyl-CoA reductase C-terminal" evidence="5">
    <location>
        <begin position="159"/>
        <end position="251"/>
    </location>
</feature>
<dbReference type="AlphaFoldDB" id="A0A8K0D179"/>
<feature type="transmembrane region" description="Helical" evidence="4">
    <location>
        <begin position="272"/>
        <end position="290"/>
    </location>
</feature>
<dbReference type="InterPro" id="IPR026055">
    <property type="entry name" value="FAR"/>
</dbReference>
<dbReference type="Gene3D" id="3.40.50.720">
    <property type="entry name" value="NAD(P)-binding Rossmann-like Domain"/>
    <property type="match status" value="1"/>
</dbReference>
<protein>
    <recommendedName>
        <fullName evidence="4">Fatty acyl-CoA reductase</fullName>
        <ecNumber evidence="4">1.2.1.84</ecNumber>
    </recommendedName>
</protein>
<dbReference type="GO" id="GO:0005777">
    <property type="term" value="C:peroxisome"/>
    <property type="evidence" value="ECO:0007669"/>
    <property type="project" value="TreeGrafter"/>
</dbReference>
<keyword evidence="4" id="KW-0560">Oxidoreductase</keyword>
<keyword evidence="4" id="KW-1133">Transmembrane helix</keyword>
<dbReference type="Proteomes" id="UP000801492">
    <property type="component" value="Unassembled WGS sequence"/>
</dbReference>
<keyword evidence="3 4" id="KW-0443">Lipid metabolism</keyword>
<evidence type="ECO:0000313" key="8">
    <source>
        <dbReference type="Proteomes" id="UP000801492"/>
    </source>
</evidence>
<proteinExistence type="inferred from homology"/>
<keyword evidence="4" id="KW-0812">Transmembrane</keyword>
<feature type="domain" description="Thioester reductase (TE)" evidence="6">
    <location>
        <begin position="2"/>
        <end position="88"/>
    </location>
</feature>
<keyword evidence="8" id="KW-1185">Reference proteome</keyword>
<comment type="catalytic activity">
    <reaction evidence="4">
        <text>a long-chain fatty acyl-CoA + 2 NADPH + 2 H(+) = a long-chain primary fatty alcohol + 2 NADP(+) + CoA</text>
        <dbReference type="Rhea" id="RHEA:52716"/>
        <dbReference type="ChEBI" id="CHEBI:15378"/>
        <dbReference type="ChEBI" id="CHEBI:57287"/>
        <dbReference type="ChEBI" id="CHEBI:57783"/>
        <dbReference type="ChEBI" id="CHEBI:58349"/>
        <dbReference type="ChEBI" id="CHEBI:77396"/>
        <dbReference type="ChEBI" id="CHEBI:83139"/>
        <dbReference type="EC" id="1.2.1.84"/>
    </reaction>
</comment>
<dbReference type="InterPro" id="IPR036291">
    <property type="entry name" value="NAD(P)-bd_dom_sf"/>
</dbReference>
<evidence type="ECO:0000256" key="4">
    <source>
        <dbReference type="RuleBase" id="RU363097"/>
    </source>
</evidence>
<keyword evidence="4" id="KW-0472">Membrane</keyword>
<evidence type="ECO:0000256" key="3">
    <source>
        <dbReference type="ARBA" id="ARBA00023098"/>
    </source>
</evidence>
<comment type="function">
    <text evidence="4">Catalyzes the reduction of fatty acyl-CoA to fatty alcohols.</text>
</comment>
<dbReference type="GO" id="GO:0080019">
    <property type="term" value="F:alcohol-forming very long-chain fatty acyl-CoA reductase activity"/>
    <property type="evidence" value="ECO:0007669"/>
    <property type="project" value="InterPro"/>
</dbReference>
<evidence type="ECO:0000259" key="6">
    <source>
        <dbReference type="Pfam" id="PF07993"/>
    </source>
</evidence>
<dbReference type="PANTHER" id="PTHR11011:SF61">
    <property type="entry name" value="FATTY ACYL-COA REDUCTASE"/>
    <property type="match status" value="1"/>
</dbReference>
<keyword evidence="2 4" id="KW-0444">Lipid biosynthesis</keyword>
<evidence type="ECO:0000313" key="7">
    <source>
        <dbReference type="EMBL" id="KAF2897500.1"/>
    </source>
</evidence>
<evidence type="ECO:0000259" key="5">
    <source>
        <dbReference type="Pfam" id="PF03015"/>
    </source>
</evidence>
<dbReference type="EMBL" id="VTPC01004097">
    <property type="protein sequence ID" value="KAF2897500.1"/>
    <property type="molecule type" value="Genomic_DNA"/>
</dbReference>
<dbReference type="Pfam" id="PF03015">
    <property type="entry name" value="Sterile"/>
    <property type="match status" value="1"/>
</dbReference>
<dbReference type="EC" id="1.2.1.84" evidence="4"/>
<comment type="caution">
    <text evidence="7">The sequence shown here is derived from an EMBL/GenBank/DDBJ whole genome shotgun (WGS) entry which is preliminary data.</text>
</comment>
<dbReference type="InterPro" id="IPR033640">
    <property type="entry name" value="FAR_C"/>
</dbReference>
<reference evidence="7" key="1">
    <citation type="submission" date="2019-08" db="EMBL/GenBank/DDBJ databases">
        <title>The genome of the North American firefly Photinus pyralis.</title>
        <authorList>
            <consortium name="Photinus pyralis genome working group"/>
            <person name="Fallon T.R."/>
            <person name="Sander Lower S.E."/>
            <person name="Weng J.-K."/>
        </authorList>
    </citation>
    <scope>NUCLEOTIDE SEQUENCE</scope>
    <source>
        <strain evidence="7">TRF0915ILg1</strain>
        <tissue evidence="7">Whole body</tissue>
    </source>
</reference>